<dbReference type="Proteomes" id="UP000294887">
    <property type="component" value="Unassembled WGS sequence"/>
</dbReference>
<keyword evidence="3 6" id="KW-0808">Transferase</keyword>
<dbReference type="GO" id="GO:0032259">
    <property type="term" value="P:methylation"/>
    <property type="evidence" value="ECO:0007669"/>
    <property type="project" value="UniProtKB-KW"/>
</dbReference>
<dbReference type="UniPathway" id="UPA00079">
    <property type="reaction ID" value="UER00169"/>
</dbReference>
<protein>
    <recommendedName>
        <fullName evidence="6">Ubiquinone/menaquinone biosynthesis C-methyltransferase UbiE</fullName>
        <ecNumber evidence="6">2.1.1.163</ecNumber>
        <ecNumber evidence="6">2.1.1.201</ecNumber>
    </recommendedName>
    <alternativeName>
        <fullName evidence="6">2-methoxy-6-polyprenyl-1,4-benzoquinol methylase</fullName>
    </alternativeName>
    <alternativeName>
        <fullName evidence="6">Demethylmenaquinone methyltransferase</fullName>
    </alternativeName>
</protein>
<evidence type="ECO:0000256" key="3">
    <source>
        <dbReference type="ARBA" id="ARBA00022679"/>
    </source>
</evidence>
<dbReference type="GO" id="GO:0009234">
    <property type="term" value="P:menaquinone biosynthetic process"/>
    <property type="evidence" value="ECO:0007669"/>
    <property type="project" value="UniProtKB-UniRule"/>
</dbReference>
<evidence type="ECO:0000256" key="1">
    <source>
        <dbReference type="ARBA" id="ARBA00022428"/>
    </source>
</evidence>
<evidence type="ECO:0000256" key="5">
    <source>
        <dbReference type="ARBA" id="ARBA00022691"/>
    </source>
</evidence>
<keyword evidence="1 6" id="KW-0474">Menaquinone biosynthesis</keyword>
<comment type="caution">
    <text evidence="7">The sequence shown here is derived from an EMBL/GenBank/DDBJ whole genome shotgun (WGS) entry which is preliminary data.</text>
</comment>
<dbReference type="NCBIfam" id="NF001240">
    <property type="entry name" value="PRK00216.1-1"/>
    <property type="match status" value="1"/>
</dbReference>
<dbReference type="OrthoDB" id="9808140at2"/>
<comment type="similarity">
    <text evidence="6">Belongs to the class I-like SAM-binding methyltransferase superfamily. MenG/UbiE family.</text>
</comment>
<dbReference type="InterPro" id="IPR004033">
    <property type="entry name" value="UbiE/COQ5_MeTrFase"/>
</dbReference>
<feature type="binding site" evidence="6">
    <location>
        <position position="96"/>
    </location>
    <ligand>
        <name>S-adenosyl-L-methionine</name>
        <dbReference type="ChEBI" id="CHEBI:59789"/>
    </ligand>
</feature>
<dbReference type="PROSITE" id="PS01184">
    <property type="entry name" value="UBIE_2"/>
    <property type="match status" value="1"/>
</dbReference>
<dbReference type="Gene3D" id="3.40.50.150">
    <property type="entry name" value="Vaccinia Virus protein VP39"/>
    <property type="match status" value="1"/>
</dbReference>
<dbReference type="CDD" id="cd02440">
    <property type="entry name" value="AdoMet_MTases"/>
    <property type="match status" value="1"/>
</dbReference>
<evidence type="ECO:0000256" key="6">
    <source>
        <dbReference type="HAMAP-Rule" id="MF_01813"/>
    </source>
</evidence>
<dbReference type="GO" id="GO:0008425">
    <property type="term" value="F:2-methoxy-6-polyprenyl-1,4-benzoquinol methyltransferase activity"/>
    <property type="evidence" value="ECO:0007669"/>
    <property type="project" value="UniProtKB-UniRule"/>
</dbReference>
<name>A0A4R1F1W6_9GAMM</name>
<reference evidence="7 8" key="1">
    <citation type="submission" date="2019-03" db="EMBL/GenBank/DDBJ databases">
        <title>Genomic Encyclopedia of Type Strains, Phase IV (KMG-IV): sequencing the most valuable type-strain genomes for metagenomic binning, comparative biology and taxonomic classification.</title>
        <authorList>
            <person name="Goeker M."/>
        </authorList>
    </citation>
    <scope>NUCLEOTIDE SEQUENCE [LARGE SCALE GENOMIC DNA]</scope>
    <source>
        <strain evidence="7 8">DSM 24830</strain>
    </source>
</reference>
<feature type="binding site" evidence="6">
    <location>
        <position position="75"/>
    </location>
    <ligand>
        <name>S-adenosyl-L-methionine</name>
        <dbReference type="ChEBI" id="CHEBI:59789"/>
    </ligand>
</feature>
<dbReference type="InterPro" id="IPR023576">
    <property type="entry name" value="UbiE/COQ5_MeTrFase_CS"/>
</dbReference>
<feature type="binding site" evidence="6">
    <location>
        <begin position="124"/>
        <end position="125"/>
    </location>
    <ligand>
        <name>S-adenosyl-L-methionine</name>
        <dbReference type="ChEBI" id="CHEBI:59789"/>
    </ligand>
</feature>
<comment type="caution">
    <text evidence="6">Lacks conserved residue(s) required for the propagation of feature annotation.</text>
</comment>
<proteinExistence type="inferred from homology"/>
<gene>
    <name evidence="6" type="primary">ubiE</name>
    <name evidence="7" type="ORF">EV695_1870</name>
</gene>
<evidence type="ECO:0000313" key="7">
    <source>
        <dbReference type="EMBL" id="TCJ87360.1"/>
    </source>
</evidence>
<dbReference type="NCBIfam" id="NF001244">
    <property type="entry name" value="PRK00216.1-5"/>
    <property type="match status" value="1"/>
</dbReference>
<keyword evidence="2 6" id="KW-0489">Methyltransferase</keyword>
<evidence type="ECO:0000313" key="8">
    <source>
        <dbReference type="Proteomes" id="UP000294887"/>
    </source>
</evidence>
<dbReference type="RefSeq" id="WP_131905644.1">
    <property type="nucleotide sequence ID" value="NZ_BAAAFU010000004.1"/>
</dbReference>
<organism evidence="7 8">
    <name type="scientific">Cocleimonas flava</name>
    <dbReference type="NCBI Taxonomy" id="634765"/>
    <lineage>
        <taxon>Bacteria</taxon>
        <taxon>Pseudomonadati</taxon>
        <taxon>Pseudomonadota</taxon>
        <taxon>Gammaproteobacteria</taxon>
        <taxon>Thiotrichales</taxon>
        <taxon>Thiotrichaceae</taxon>
        <taxon>Cocleimonas</taxon>
    </lineage>
</organism>
<accession>A0A4R1F1W6</accession>
<dbReference type="PROSITE" id="PS01183">
    <property type="entry name" value="UBIE_1"/>
    <property type="match status" value="1"/>
</dbReference>
<keyword evidence="4 6" id="KW-0831">Ubiquinone biosynthesis</keyword>
<comment type="pathway">
    <text evidence="6">Cofactor biosynthesis; ubiquinone biosynthesis.</text>
</comment>
<dbReference type="PANTHER" id="PTHR43591:SF24">
    <property type="entry name" value="2-METHOXY-6-POLYPRENYL-1,4-BENZOQUINOL METHYLASE, MITOCHONDRIAL"/>
    <property type="match status" value="1"/>
</dbReference>
<dbReference type="GO" id="GO:0043770">
    <property type="term" value="F:demethylmenaquinone methyltransferase activity"/>
    <property type="evidence" value="ECO:0007669"/>
    <property type="project" value="UniProtKB-UniRule"/>
</dbReference>
<sequence>MSKQDVQETTHFGYEQVPVTDKASKVADVFHSVADKYDIMNDLMSAGVHRLWKRYTIETSGAKKGDTILDLAGGTGDLAAKFARIVGPNGLVTLSDINGSMLENGRQRLTNMGIAGNIEYVQANAECLPFADNKYDLITIAFGLRNVTDKDAALKSMYRVLKPGGKLMILEFSKPVVPGLSTIYDQYSFKLLPLIGKVVANDEDSYRYLAESIRMHPDQETLKGMMDEAGFERTSYHNMTGGVVALHTGYKF</sequence>
<comment type="function">
    <text evidence="6">Methyltransferase required for the conversion of demethylmenaquinol (DMKH2) to menaquinol (MKH2) and the conversion of 2-polyprenyl-6-methoxy-1,4-benzoquinol (DDMQH2) to 2-polyprenyl-3-methyl-6-methoxy-1,4-benzoquinol (DMQH2).</text>
</comment>
<dbReference type="NCBIfam" id="TIGR01934">
    <property type="entry name" value="MenG_MenH_UbiE"/>
    <property type="match status" value="1"/>
</dbReference>
<evidence type="ECO:0000256" key="2">
    <source>
        <dbReference type="ARBA" id="ARBA00022603"/>
    </source>
</evidence>
<dbReference type="UniPathway" id="UPA00232"/>
<dbReference type="SUPFAM" id="SSF53335">
    <property type="entry name" value="S-adenosyl-L-methionine-dependent methyltransferases"/>
    <property type="match status" value="1"/>
</dbReference>
<keyword evidence="5 6" id="KW-0949">S-adenosyl-L-methionine</keyword>
<dbReference type="EC" id="2.1.1.201" evidence="6"/>
<dbReference type="InterPro" id="IPR029063">
    <property type="entry name" value="SAM-dependent_MTases_sf"/>
</dbReference>
<keyword evidence="8" id="KW-1185">Reference proteome</keyword>
<dbReference type="EC" id="2.1.1.163" evidence="6"/>
<dbReference type="HAMAP" id="MF_01813">
    <property type="entry name" value="MenG_UbiE_methyltr"/>
    <property type="match status" value="1"/>
</dbReference>
<dbReference type="NCBIfam" id="NF001242">
    <property type="entry name" value="PRK00216.1-3"/>
    <property type="match status" value="1"/>
</dbReference>
<comment type="pathway">
    <text evidence="6">Quinol/quinone metabolism; menaquinone biosynthesis; menaquinol from 1,4-dihydroxy-2-naphthoate: step 2/2.</text>
</comment>
<dbReference type="GO" id="GO:0009060">
    <property type="term" value="P:aerobic respiration"/>
    <property type="evidence" value="ECO:0007669"/>
    <property type="project" value="UniProtKB-UniRule"/>
</dbReference>
<dbReference type="FunFam" id="3.40.50.150:FF:000014">
    <property type="entry name" value="Ubiquinone/menaquinone biosynthesis C-methyltransferase UbiE"/>
    <property type="match status" value="1"/>
</dbReference>
<comment type="catalytic activity">
    <reaction evidence="6">
        <text>a 2-demethylmenaquinol + S-adenosyl-L-methionine = a menaquinol + S-adenosyl-L-homocysteine + H(+)</text>
        <dbReference type="Rhea" id="RHEA:42640"/>
        <dbReference type="Rhea" id="RHEA-COMP:9539"/>
        <dbReference type="Rhea" id="RHEA-COMP:9563"/>
        <dbReference type="ChEBI" id="CHEBI:15378"/>
        <dbReference type="ChEBI" id="CHEBI:18151"/>
        <dbReference type="ChEBI" id="CHEBI:55437"/>
        <dbReference type="ChEBI" id="CHEBI:57856"/>
        <dbReference type="ChEBI" id="CHEBI:59789"/>
        <dbReference type="EC" id="2.1.1.163"/>
    </reaction>
</comment>
<dbReference type="AlphaFoldDB" id="A0A4R1F1W6"/>
<dbReference type="PROSITE" id="PS51608">
    <property type="entry name" value="SAM_MT_UBIE"/>
    <property type="match status" value="1"/>
</dbReference>
<comment type="catalytic activity">
    <reaction evidence="6">
        <text>a 2-methoxy-6-(all-trans-polyprenyl)benzene-1,4-diol + S-adenosyl-L-methionine = a 5-methoxy-2-methyl-3-(all-trans-polyprenyl)benzene-1,4-diol + S-adenosyl-L-homocysteine + H(+)</text>
        <dbReference type="Rhea" id="RHEA:28286"/>
        <dbReference type="Rhea" id="RHEA-COMP:10858"/>
        <dbReference type="Rhea" id="RHEA-COMP:10859"/>
        <dbReference type="ChEBI" id="CHEBI:15378"/>
        <dbReference type="ChEBI" id="CHEBI:57856"/>
        <dbReference type="ChEBI" id="CHEBI:59789"/>
        <dbReference type="ChEBI" id="CHEBI:84166"/>
        <dbReference type="ChEBI" id="CHEBI:84167"/>
        <dbReference type="EC" id="2.1.1.201"/>
    </reaction>
</comment>
<dbReference type="Pfam" id="PF01209">
    <property type="entry name" value="Ubie_methyltran"/>
    <property type="match status" value="1"/>
</dbReference>
<evidence type="ECO:0000256" key="4">
    <source>
        <dbReference type="ARBA" id="ARBA00022688"/>
    </source>
</evidence>
<dbReference type="PANTHER" id="PTHR43591">
    <property type="entry name" value="METHYLTRANSFERASE"/>
    <property type="match status" value="1"/>
</dbReference>
<dbReference type="EMBL" id="SMFQ01000003">
    <property type="protein sequence ID" value="TCJ87360.1"/>
    <property type="molecule type" value="Genomic_DNA"/>
</dbReference>